<dbReference type="PANTHER" id="PTHR15441">
    <property type="entry name" value="RIBONUCLEASE P PROTEIN SUBUNIT P14"/>
    <property type="match status" value="1"/>
</dbReference>
<dbReference type="GO" id="GO:0005730">
    <property type="term" value="C:nucleolus"/>
    <property type="evidence" value="ECO:0007669"/>
    <property type="project" value="TreeGrafter"/>
</dbReference>
<evidence type="ECO:0000256" key="6">
    <source>
        <dbReference type="ARBA" id="ARBA00022801"/>
    </source>
</evidence>
<evidence type="ECO:0000256" key="4">
    <source>
        <dbReference type="ARBA" id="ARBA00012179"/>
    </source>
</evidence>
<organism evidence="11 12">
    <name type="scientific">Salinomyces thailandicus</name>
    <dbReference type="NCBI Taxonomy" id="706561"/>
    <lineage>
        <taxon>Eukaryota</taxon>
        <taxon>Fungi</taxon>
        <taxon>Dikarya</taxon>
        <taxon>Ascomycota</taxon>
        <taxon>Pezizomycotina</taxon>
        <taxon>Dothideomycetes</taxon>
        <taxon>Dothideomycetidae</taxon>
        <taxon>Mycosphaerellales</taxon>
        <taxon>Teratosphaeriaceae</taxon>
        <taxon>Salinomyces</taxon>
    </lineage>
</organism>
<evidence type="ECO:0000256" key="1">
    <source>
        <dbReference type="ARBA" id="ARBA00000928"/>
    </source>
</evidence>
<evidence type="ECO:0000256" key="2">
    <source>
        <dbReference type="ARBA" id="ARBA00004123"/>
    </source>
</evidence>
<comment type="function">
    <text evidence="9">Component of ribonuclease P, a protein complex that generates mature tRNA molecules by cleaving their 5'-ends. Also a component of RNase MRP, which cleaves pre-rRNA sequences.</text>
</comment>
<evidence type="ECO:0000256" key="10">
    <source>
        <dbReference type="SAM" id="MobiDB-lite"/>
    </source>
</evidence>
<name>A0A4U0UEE6_9PEZI</name>
<dbReference type="GO" id="GO:0000460">
    <property type="term" value="P:maturation of 5.8S rRNA"/>
    <property type="evidence" value="ECO:0007669"/>
    <property type="project" value="UniProtKB-ARBA"/>
</dbReference>
<sequence length="198" mass="22025">MVRLKHRYLLVNILYPDPKISNVRVISKDGEKTPYGLQFRQPSSDQLNIQFLLRTVRNGVAELFGDYGSGKVAASLQIKYFSPATSTAIIRVSRDHYRLVWAALSFCTFLPKPVSQPCVFQVVRVSGTIRKAEEEAIRRARLSIRRAQRAAKDSSIPAAEASAIAGALDEDDEDLDVSMVNGIEDRDQPGDVDEDDEG</sequence>
<keyword evidence="5" id="KW-0819">tRNA processing</keyword>
<dbReference type="Gene3D" id="3.30.70.3250">
    <property type="entry name" value="Ribonuclease P, Pop5 subunit"/>
    <property type="match status" value="1"/>
</dbReference>
<protein>
    <recommendedName>
        <fullName evidence="8">Ribonuclease P/MRP protein subunit POP5</fullName>
        <ecNumber evidence="4">3.1.26.5</ecNumber>
    </recommendedName>
</protein>
<evidence type="ECO:0000256" key="7">
    <source>
        <dbReference type="ARBA" id="ARBA00023242"/>
    </source>
</evidence>
<dbReference type="AlphaFoldDB" id="A0A4U0UEE6"/>
<evidence type="ECO:0000313" key="11">
    <source>
        <dbReference type="EMBL" id="TKA33784.1"/>
    </source>
</evidence>
<accession>A0A4U0UEE6</accession>
<dbReference type="GO" id="GO:0030681">
    <property type="term" value="C:multimeric ribonuclease P complex"/>
    <property type="evidence" value="ECO:0007669"/>
    <property type="project" value="TreeGrafter"/>
</dbReference>
<dbReference type="PANTHER" id="PTHR15441:SF2">
    <property type="entry name" value="RIBONUCLEASE P_MRP PROTEIN SUBUNIT POP5"/>
    <property type="match status" value="1"/>
</dbReference>
<comment type="similarity">
    <text evidence="3">Belongs to the eukaryotic/archaeal RNase P protein component 2 family.</text>
</comment>
<gene>
    <name evidence="11" type="ORF">B0A50_00620</name>
</gene>
<evidence type="ECO:0000256" key="5">
    <source>
        <dbReference type="ARBA" id="ARBA00022694"/>
    </source>
</evidence>
<dbReference type="GO" id="GO:0004526">
    <property type="term" value="F:ribonuclease P activity"/>
    <property type="evidence" value="ECO:0007669"/>
    <property type="project" value="UniProtKB-EC"/>
</dbReference>
<keyword evidence="12" id="KW-1185">Reference proteome</keyword>
<dbReference type="InterPro" id="IPR038085">
    <property type="entry name" value="Rnp2-like_sf"/>
</dbReference>
<comment type="catalytic activity">
    <reaction evidence="1">
        <text>Endonucleolytic cleavage of RNA, removing 5'-extranucleotides from tRNA precursor.</text>
        <dbReference type="EC" id="3.1.26.5"/>
    </reaction>
</comment>
<comment type="caution">
    <text evidence="11">The sequence shown here is derived from an EMBL/GenBank/DDBJ whole genome shotgun (WGS) entry which is preliminary data.</text>
</comment>
<evidence type="ECO:0000256" key="9">
    <source>
        <dbReference type="ARBA" id="ARBA00055200"/>
    </source>
</evidence>
<dbReference type="Proteomes" id="UP000308549">
    <property type="component" value="Unassembled WGS sequence"/>
</dbReference>
<dbReference type="InterPro" id="IPR002759">
    <property type="entry name" value="Pop5/Rpp14/Rnp2-like"/>
</dbReference>
<keyword evidence="6" id="KW-0378">Hydrolase</keyword>
<dbReference type="Pfam" id="PF01900">
    <property type="entry name" value="RNase_P_Rpp14"/>
    <property type="match status" value="1"/>
</dbReference>
<dbReference type="GO" id="GO:0033204">
    <property type="term" value="F:ribonuclease P RNA binding"/>
    <property type="evidence" value="ECO:0007669"/>
    <property type="project" value="TreeGrafter"/>
</dbReference>
<comment type="subcellular location">
    <subcellularLocation>
        <location evidence="2">Nucleus</location>
    </subcellularLocation>
</comment>
<reference evidence="11 12" key="1">
    <citation type="submission" date="2017-03" db="EMBL/GenBank/DDBJ databases">
        <title>Genomes of endolithic fungi from Antarctica.</title>
        <authorList>
            <person name="Coleine C."/>
            <person name="Masonjones S."/>
            <person name="Stajich J.E."/>
        </authorList>
    </citation>
    <scope>NUCLEOTIDE SEQUENCE [LARGE SCALE GENOMIC DNA]</scope>
    <source>
        <strain evidence="11 12">CCFEE 6315</strain>
    </source>
</reference>
<dbReference type="GO" id="GO:0001682">
    <property type="term" value="P:tRNA 5'-leader removal"/>
    <property type="evidence" value="ECO:0007669"/>
    <property type="project" value="InterPro"/>
</dbReference>
<proteinExistence type="inferred from homology"/>
<keyword evidence="7" id="KW-0539">Nucleus</keyword>
<dbReference type="SUPFAM" id="SSF160350">
    <property type="entry name" value="Rnp2-like"/>
    <property type="match status" value="1"/>
</dbReference>
<evidence type="ECO:0000256" key="8">
    <source>
        <dbReference type="ARBA" id="ARBA00044198"/>
    </source>
</evidence>
<dbReference type="GO" id="GO:0000172">
    <property type="term" value="C:ribonuclease MRP complex"/>
    <property type="evidence" value="ECO:0007669"/>
    <property type="project" value="UniProtKB-ARBA"/>
</dbReference>
<evidence type="ECO:0000256" key="3">
    <source>
        <dbReference type="ARBA" id="ARBA00010800"/>
    </source>
</evidence>
<feature type="region of interest" description="Disordered" evidence="10">
    <location>
        <begin position="166"/>
        <end position="198"/>
    </location>
</feature>
<dbReference type="EC" id="3.1.26.5" evidence="4"/>
<dbReference type="FunFam" id="3.30.70.3250:FF:000004">
    <property type="entry name" value="Ribonuclease P/MRP protein subunit POP5"/>
    <property type="match status" value="1"/>
</dbReference>
<dbReference type="OrthoDB" id="24745at2759"/>
<dbReference type="EMBL" id="NAJL01000002">
    <property type="protein sequence ID" value="TKA33784.1"/>
    <property type="molecule type" value="Genomic_DNA"/>
</dbReference>
<evidence type="ECO:0000313" key="12">
    <source>
        <dbReference type="Proteomes" id="UP000308549"/>
    </source>
</evidence>